<dbReference type="EMBL" id="LXQA011269220">
    <property type="protein sequence ID" value="MCI91335.1"/>
    <property type="molecule type" value="Genomic_DNA"/>
</dbReference>
<proteinExistence type="predicted"/>
<comment type="caution">
    <text evidence="1">The sequence shown here is derived from an EMBL/GenBank/DDBJ whole genome shotgun (WGS) entry which is preliminary data.</text>
</comment>
<accession>A0A392VXC6</accession>
<dbReference type="AlphaFoldDB" id="A0A392VXC6"/>
<name>A0A392VXC6_9FABA</name>
<evidence type="ECO:0000313" key="2">
    <source>
        <dbReference type="Proteomes" id="UP000265520"/>
    </source>
</evidence>
<reference evidence="1 2" key="1">
    <citation type="journal article" date="2018" name="Front. Plant Sci.">
        <title>Red Clover (Trifolium pratense) and Zigzag Clover (T. medium) - A Picture of Genomic Similarities and Differences.</title>
        <authorList>
            <person name="Dluhosova J."/>
            <person name="Istvanek J."/>
            <person name="Nedelnik J."/>
            <person name="Repkova J."/>
        </authorList>
    </citation>
    <scope>NUCLEOTIDE SEQUENCE [LARGE SCALE GENOMIC DNA]</scope>
    <source>
        <strain evidence="2">cv. 10/8</strain>
        <tissue evidence="1">Leaf</tissue>
    </source>
</reference>
<feature type="non-terminal residue" evidence="1">
    <location>
        <position position="30"/>
    </location>
</feature>
<dbReference type="Proteomes" id="UP000265520">
    <property type="component" value="Unassembled WGS sequence"/>
</dbReference>
<protein>
    <submittedName>
        <fullName evidence="1">Uncharacterized protein</fullName>
    </submittedName>
</protein>
<evidence type="ECO:0000313" key="1">
    <source>
        <dbReference type="EMBL" id="MCI91335.1"/>
    </source>
</evidence>
<keyword evidence="2" id="KW-1185">Reference proteome</keyword>
<sequence length="30" mass="3496">MIPWILVCKSVKLVLSQTCKDISFDVEVDW</sequence>
<organism evidence="1 2">
    <name type="scientific">Trifolium medium</name>
    <dbReference type="NCBI Taxonomy" id="97028"/>
    <lineage>
        <taxon>Eukaryota</taxon>
        <taxon>Viridiplantae</taxon>
        <taxon>Streptophyta</taxon>
        <taxon>Embryophyta</taxon>
        <taxon>Tracheophyta</taxon>
        <taxon>Spermatophyta</taxon>
        <taxon>Magnoliopsida</taxon>
        <taxon>eudicotyledons</taxon>
        <taxon>Gunneridae</taxon>
        <taxon>Pentapetalae</taxon>
        <taxon>rosids</taxon>
        <taxon>fabids</taxon>
        <taxon>Fabales</taxon>
        <taxon>Fabaceae</taxon>
        <taxon>Papilionoideae</taxon>
        <taxon>50 kb inversion clade</taxon>
        <taxon>NPAAA clade</taxon>
        <taxon>Hologalegina</taxon>
        <taxon>IRL clade</taxon>
        <taxon>Trifolieae</taxon>
        <taxon>Trifolium</taxon>
    </lineage>
</organism>